<organism evidence="2 3">
    <name type="scientific">Fragilariopsis cylindrus CCMP1102</name>
    <dbReference type="NCBI Taxonomy" id="635003"/>
    <lineage>
        <taxon>Eukaryota</taxon>
        <taxon>Sar</taxon>
        <taxon>Stramenopiles</taxon>
        <taxon>Ochrophyta</taxon>
        <taxon>Bacillariophyta</taxon>
        <taxon>Bacillariophyceae</taxon>
        <taxon>Bacillariophycidae</taxon>
        <taxon>Bacillariales</taxon>
        <taxon>Bacillariaceae</taxon>
        <taxon>Fragilariopsis</taxon>
    </lineage>
</organism>
<name>A0A1E7FXM5_9STRA</name>
<dbReference type="EMBL" id="KV784353">
    <property type="protein sequence ID" value="OEU22886.1"/>
    <property type="molecule type" value="Genomic_DNA"/>
</dbReference>
<feature type="transmembrane region" description="Helical" evidence="1">
    <location>
        <begin position="66"/>
        <end position="87"/>
    </location>
</feature>
<dbReference type="InParanoid" id="A0A1E7FXM5"/>
<proteinExistence type="predicted"/>
<evidence type="ECO:0000313" key="3">
    <source>
        <dbReference type="Proteomes" id="UP000095751"/>
    </source>
</evidence>
<evidence type="ECO:0000313" key="2">
    <source>
        <dbReference type="EMBL" id="OEU22886.1"/>
    </source>
</evidence>
<sequence length="211" mass="22981">MERLVHGAGPKLLQDVLGIDWERPYSFQTLMWTTGAAGGWDYMLMGTFGLFALLGLSFGPSVIVNFLGSFCAWEVFAIATVMVQMLMPSITDTIIRNPVCGQISDDGSCLQIEFNLIPIAFSLVLMGGFSLVGLSWIATGRAIDKGETTPFYNSARTGNNNASGENLTRVMTPNHDYERLQGIDEGTMDYTRGVVGGGSELEELVFETNQV</sequence>
<dbReference type="Proteomes" id="UP000095751">
    <property type="component" value="Unassembled WGS sequence"/>
</dbReference>
<accession>A0A1E7FXM5</accession>
<feature type="transmembrane region" description="Helical" evidence="1">
    <location>
        <begin position="40"/>
        <end position="59"/>
    </location>
</feature>
<evidence type="ECO:0000256" key="1">
    <source>
        <dbReference type="SAM" id="Phobius"/>
    </source>
</evidence>
<protein>
    <submittedName>
        <fullName evidence="2">Uncharacterized protein</fullName>
    </submittedName>
</protein>
<feature type="transmembrane region" description="Helical" evidence="1">
    <location>
        <begin position="116"/>
        <end position="138"/>
    </location>
</feature>
<dbReference type="OrthoDB" id="47377at2759"/>
<gene>
    <name evidence="2" type="ORF">FRACYDRAFT_267413</name>
</gene>
<keyword evidence="1" id="KW-0472">Membrane</keyword>
<keyword evidence="3" id="KW-1185">Reference proteome</keyword>
<dbReference type="AlphaFoldDB" id="A0A1E7FXM5"/>
<dbReference type="KEGG" id="fcy:FRACYDRAFT_267413"/>
<reference evidence="2 3" key="1">
    <citation type="submission" date="2016-09" db="EMBL/GenBank/DDBJ databases">
        <title>Extensive genetic diversity and differential bi-allelic expression allows diatom success in the polar Southern Ocean.</title>
        <authorList>
            <consortium name="DOE Joint Genome Institute"/>
            <person name="Mock T."/>
            <person name="Otillar R.P."/>
            <person name="Strauss J."/>
            <person name="Dupont C."/>
            <person name="Frickenhaus S."/>
            <person name="Maumus F."/>
            <person name="Mcmullan M."/>
            <person name="Sanges R."/>
            <person name="Schmutz J."/>
            <person name="Toseland A."/>
            <person name="Valas R."/>
            <person name="Veluchamy A."/>
            <person name="Ward B.J."/>
            <person name="Allen A."/>
            <person name="Barry K."/>
            <person name="Falciatore A."/>
            <person name="Ferrante M."/>
            <person name="Fortunato A.E."/>
            <person name="Gloeckner G."/>
            <person name="Gruber A."/>
            <person name="Hipkin R."/>
            <person name="Janech M."/>
            <person name="Kroth P."/>
            <person name="Leese F."/>
            <person name="Lindquist E."/>
            <person name="Lyon B.R."/>
            <person name="Martin J."/>
            <person name="Mayer C."/>
            <person name="Parker M."/>
            <person name="Quesneville H."/>
            <person name="Raymond J."/>
            <person name="Uhlig C."/>
            <person name="Valentin K.U."/>
            <person name="Worden A.Z."/>
            <person name="Armbrust E.V."/>
            <person name="Bowler C."/>
            <person name="Green B."/>
            <person name="Moulton V."/>
            <person name="Van Oosterhout C."/>
            <person name="Grigoriev I."/>
        </authorList>
    </citation>
    <scope>NUCLEOTIDE SEQUENCE [LARGE SCALE GENOMIC DNA]</scope>
    <source>
        <strain evidence="2 3">CCMP1102</strain>
    </source>
</reference>
<keyword evidence="1" id="KW-1133">Transmembrane helix</keyword>
<keyword evidence="1" id="KW-0812">Transmembrane</keyword>